<dbReference type="Proteomes" id="UP000014570">
    <property type="component" value="Unassembled WGS sequence"/>
</dbReference>
<name>A0AAV3JF41_LEPBO</name>
<organism evidence="1 2">
    <name type="scientific">Leptospira borgpetersenii serovar Javanica str. UI 09931</name>
    <dbReference type="NCBI Taxonomy" id="1049767"/>
    <lineage>
        <taxon>Bacteria</taxon>
        <taxon>Pseudomonadati</taxon>
        <taxon>Spirochaetota</taxon>
        <taxon>Spirochaetia</taxon>
        <taxon>Leptospirales</taxon>
        <taxon>Leptospiraceae</taxon>
        <taxon>Leptospira</taxon>
    </lineage>
</organism>
<reference evidence="1 2" key="1">
    <citation type="submission" date="2013-04" db="EMBL/GenBank/DDBJ databases">
        <authorList>
            <person name="Harkins D.M."/>
            <person name="Durkin A.S."/>
            <person name="Brinkac L.M."/>
            <person name="Haft D.H."/>
            <person name="Selengut J.D."/>
            <person name="Sanka R."/>
            <person name="DePew J."/>
            <person name="Purushe J."/>
            <person name="Chanthongthip A."/>
            <person name="Lattana O."/>
            <person name="Phetsouvanh R."/>
            <person name="Newton P.N."/>
            <person name="Vinetz J.M."/>
            <person name="Sutton G.G."/>
            <person name="Nierman W.C."/>
            <person name="Fouts D.E."/>
        </authorList>
    </citation>
    <scope>NUCLEOTIDE SEQUENCE [LARGE SCALE GENOMIC DNA]</scope>
    <source>
        <strain evidence="1 2">UI 09931</strain>
    </source>
</reference>
<dbReference type="AlphaFoldDB" id="A0AAV3JF41"/>
<protein>
    <submittedName>
        <fullName evidence="1">Uncharacterized protein</fullName>
    </submittedName>
</protein>
<accession>A0AAV3JF41</accession>
<gene>
    <name evidence="1" type="ORF">LEP1GSC103_0351</name>
</gene>
<evidence type="ECO:0000313" key="1">
    <source>
        <dbReference type="EMBL" id="EPG58879.1"/>
    </source>
</evidence>
<evidence type="ECO:0000313" key="2">
    <source>
        <dbReference type="Proteomes" id="UP000014570"/>
    </source>
</evidence>
<dbReference type="EMBL" id="AHNP02000004">
    <property type="protein sequence ID" value="EPG58879.1"/>
    <property type="molecule type" value="Genomic_DNA"/>
</dbReference>
<proteinExistence type="predicted"/>
<sequence>MDFLTDFIVGTFSYEFLHSRFWDKFSITLLYINVSESESFYFGER</sequence>
<comment type="caution">
    <text evidence="1">The sequence shown here is derived from an EMBL/GenBank/DDBJ whole genome shotgun (WGS) entry which is preliminary data.</text>
</comment>